<evidence type="ECO:0000256" key="2">
    <source>
        <dbReference type="ARBA" id="ARBA00007317"/>
    </source>
</evidence>
<evidence type="ECO:0000256" key="7">
    <source>
        <dbReference type="SAM" id="MobiDB-lite"/>
    </source>
</evidence>
<dbReference type="Gene3D" id="2.40.50.100">
    <property type="match status" value="1"/>
</dbReference>
<dbReference type="InterPro" id="IPR011053">
    <property type="entry name" value="Single_hybrid_motif"/>
</dbReference>
<evidence type="ECO:0000259" key="9">
    <source>
        <dbReference type="PROSITE" id="PS51826"/>
    </source>
</evidence>
<dbReference type="InterPro" id="IPR001078">
    <property type="entry name" value="2-oxoacid_DH_actylTfrase"/>
</dbReference>
<dbReference type="Gene3D" id="4.10.320.10">
    <property type="entry name" value="E3-binding domain"/>
    <property type="match status" value="1"/>
</dbReference>
<dbReference type="Pfam" id="PF00364">
    <property type="entry name" value="Biotin_lipoyl"/>
    <property type="match status" value="1"/>
</dbReference>
<dbReference type="CDD" id="cd06849">
    <property type="entry name" value="lipoyl_domain"/>
    <property type="match status" value="1"/>
</dbReference>
<dbReference type="InterPro" id="IPR000089">
    <property type="entry name" value="Biotin_lipoyl"/>
</dbReference>
<dbReference type="InterPro" id="IPR023213">
    <property type="entry name" value="CAT-like_dom_sf"/>
</dbReference>
<evidence type="ECO:0000256" key="4">
    <source>
        <dbReference type="ARBA" id="ARBA00022823"/>
    </source>
</evidence>
<dbReference type="GO" id="GO:0005737">
    <property type="term" value="C:cytoplasm"/>
    <property type="evidence" value="ECO:0007669"/>
    <property type="project" value="TreeGrafter"/>
</dbReference>
<dbReference type="InterPro" id="IPR004167">
    <property type="entry name" value="PSBD"/>
</dbReference>
<reference evidence="10 11" key="1">
    <citation type="journal article" date="2022" name="ISME Commun">
        <title>Vulcanimicrobium alpinus gen. nov. sp. nov., the first cultivated representative of the candidate phylum 'Eremiobacterota', is a metabolically versatile aerobic anoxygenic phototroph.</title>
        <authorList>
            <person name="Yabe S."/>
            <person name="Muto K."/>
            <person name="Abe K."/>
            <person name="Yokota A."/>
            <person name="Staudigel H."/>
            <person name="Tebo B.M."/>
        </authorList>
    </citation>
    <scope>NUCLEOTIDE SEQUENCE [LARGE SCALE GENOMIC DNA]</scope>
    <source>
        <strain evidence="10 11">WC8-2</strain>
    </source>
</reference>
<feature type="domain" description="Lipoyl-binding" evidence="8">
    <location>
        <begin position="2"/>
        <end position="77"/>
    </location>
</feature>
<dbReference type="GO" id="GO:0031405">
    <property type="term" value="F:lipoic acid binding"/>
    <property type="evidence" value="ECO:0007669"/>
    <property type="project" value="TreeGrafter"/>
</dbReference>
<keyword evidence="11" id="KW-1185">Reference proteome</keyword>
<evidence type="ECO:0000259" key="8">
    <source>
        <dbReference type="PROSITE" id="PS50968"/>
    </source>
</evidence>
<evidence type="ECO:0000313" key="10">
    <source>
        <dbReference type="EMBL" id="BDE05728.1"/>
    </source>
</evidence>
<dbReference type="PANTHER" id="PTHR43178">
    <property type="entry name" value="DIHYDROLIPOAMIDE ACETYLTRANSFERASE COMPONENT OF PYRUVATE DEHYDROGENASE COMPLEX"/>
    <property type="match status" value="1"/>
</dbReference>
<dbReference type="Gene3D" id="3.30.559.10">
    <property type="entry name" value="Chloramphenicol acetyltransferase-like domain"/>
    <property type="match status" value="1"/>
</dbReference>
<dbReference type="AlphaFoldDB" id="A0AAN2C985"/>
<accession>A0AAN2C985</accession>
<dbReference type="SUPFAM" id="SSF52777">
    <property type="entry name" value="CoA-dependent acyltransferases"/>
    <property type="match status" value="1"/>
</dbReference>
<evidence type="ECO:0000256" key="6">
    <source>
        <dbReference type="RuleBase" id="RU003423"/>
    </source>
</evidence>
<dbReference type="SUPFAM" id="SSF51230">
    <property type="entry name" value="Single hybrid motif"/>
    <property type="match status" value="1"/>
</dbReference>
<dbReference type="InterPro" id="IPR003016">
    <property type="entry name" value="2-oxoA_DH_lipoyl-BS"/>
</dbReference>
<evidence type="ECO:0000313" key="11">
    <source>
        <dbReference type="Proteomes" id="UP001317532"/>
    </source>
</evidence>
<name>A0AAN2C985_UNVUL</name>
<comment type="cofactor">
    <cofactor evidence="1 6">
        <name>(R)-lipoate</name>
        <dbReference type="ChEBI" id="CHEBI:83088"/>
    </cofactor>
</comment>
<dbReference type="InterPro" id="IPR050743">
    <property type="entry name" value="2-oxoacid_DH_E2_comp"/>
</dbReference>
<proteinExistence type="inferred from homology"/>
<dbReference type="KEGG" id="vab:WPS_10040"/>
<dbReference type="RefSeq" id="WP_317996751.1">
    <property type="nucleotide sequence ID" value="NZ_AP025523.1"/>
</dbReference>
<dbReference type="PROSITE" id="PS00189">
    <property type="entry name" value="LIPOYL"/>
    <property type="match status" value="1"/>
</dbReference>
<dbReference type="SUPFAM" id="SSF47005">
    <property type="entry name" value="Peripheral subunit-binding domain of 2-oxo acid dehydrogenase complex"/>
    <property type="match status" value="1"/>
</dbReference>
<comment type="similarity">
    <text evidence="2 6">Belongs to the 2-oxoacid dehydrogenase family.</text>
</comment>
<dbReference type="GO" id="GO:0016407">
    <property type="term" value="F:acetyltransferase activity"/>
    <property type="evidence" value="ECO:0007669"/>
    <property type="project" value="TreeGrafter"/>
</dbReference>
<keyword evidence="5 6" id="KW-0012">Acyltransferase</keyword>
<feature type="region of interest" description="Disordered" evidence="7">
    <location>
        <begin position="157"/>
        <end position="176"/>
    </location>
</feature>
<dbReference type="PANTHER" id="PTHR43178:SF5">
    <property type="entry name" value="LIPOAMIDE ACYLTRANSFERASE COMPONENT OF BRANCHED-CHAIN ALPHA-KETO ACID DEHYDROGENASE COMPLEX, MITOCHONDRIAL"/>
    <property type="match status" value="1"/>
</dbReference>
<dbReference type="PROSITE" id="PS50968">
    <property type="entry name" value="BIOTINYL_LIPOYL"/>
    <property type="match status" value="1"/>
</dbReference>
<dbReference type="EC" id="2.3.1.-" evidence="6"/>
<dbReference type="InterPro" id="IPR036625">
    <property type="entry name" value="E3-bd_dom_sf"/>
</dbReference>
<organism evidence="10 11">
    <name type="scientific">Vulcanimicrobium alpinum</name>
    <dbReference type="NCBI Taxonomy" id="3016050"/>
    <lineage>
        <taxon>Bacteria</taxon>
        <taxon>Bacillati</taxon>
        <taxon>Vulcanimicrobiota</taxon>
        <taxon>Vulcanimicrobiia</taxon>
        <taxon>Vulcanimicrobiales</taxon>
        <taxon>Vulcanimicrobiaceae</taxon>
        <taxon>Vulcanimicrobium</taxon>
    </lineage>
</organism>
<keyword evidence="3 6" id="KW-0808">Transferase</keyword>
<keyword evidence="4 6" id="KW-0450">Lipoyl</keyword>
<evidence type="ECO:0000256" key="3">
    <source>
        <dbReference type="ARBA" id="ARBA00022679"/>
    </source>
</evidence>
<dbReference type="Proteomes" id="UP001317532">
    <property type="component" value="Chromosome"/>
</dbReference>
<evidence type="ECO:0000256" key="1">
    <source>
        <dbReference type="ARBA" id="ARBA00001938"/>
    </source>
</evidence>
<dbReference type="EMBL" id="AP025523">
    <property type="protein sequence ID" value="BDE05728.1"/>
    <property type="molecule type" value="Genomic_DNA"/>
</dbReference>
<gene>
    <name evidence="10" type="primary">aceF</name>
    <name evidence="10" type="ORF">WPS_10040</name>
</gene>
<dbReference type="Pfam" id="PF00198">
    <property type="entry name" value="2-oxoacid_dh"/>
    <property type="match status" value="1"/>
</dbReference>
<sequence length="388" mass="40956">MPAEVVMPKLGLTMESGTIARWIKTPGEHVRAGEPLVEVSTDKISYEVESPATGTVVRALGSDGDEFACGDVIGLIAVAGESETPEAAAAAAPRERVVETPLPATSPAAESVHHAVDGGRTIASPAARRLARERGVALREVRGTGPRGRITMADVAERAERRPPQPERVPSRNGFPPQLPIERRAIYRKMTDVASIPLAQVETVAVADAVKALIDARRDFRWTAFAVFAIARLLREHDRLRIDASTGAPFEALDIGVAADTPQGLIVPVVRDAGSRSLAEIEHEIQRLATAARSGTLRPDDLGGACFSLSNVGPQGIERVAPLPDPPQTAILGIGAATQRPAVVDGTLRAATMLTCVLTFDHRHVDGAPAARFLADFARACAAPGVLL</sequence>
<evidence type="ECO:0000256" key="5">
    <source>
        <dbReference type="ARBA" id="ARBA00023315"/>
    </source>
</evidence>
<keyword evidence="10" id="KW-0670">Pyruvate</keyword>
<dbReference type="Pfam" id="PF02817">
    <property type="entry name" value="E3_binding"/>
    <property type="match status" value="1"/>
</dbReference>
<protein>
    <recommendedName>
        <fullName evidence="6">Dihydrolipoamide acetyltransferase component of pyruvate dehydrogenase complex</fullName>
        <ecNumber evidence="6">2.3.1.-</ecNumber>
    </recommendedName>
</protein>
<feature type="domain" description="Peripheral subunit-binding (PSBD)" evidence="9">
    <location>
        <begin position="122"/>
        <end position="159"/>
    </location>
</feature>
<dbReference type="PROSITE" id="PS51826">
    <property type="entry name" value="PSBD"/>
    <property type="match status" value="1"/>
</dbReference>